<dbReference type="AlphaFoldDB" id="A0AAN7F1E3"/>
<evidence type="ECO:0000259" key="1">
    <source>
        <dbReference type="Pfam" id="PF03478"/>
    </source>
</evidence>
<proteinExistence type="predicted"/>
<dbReference type="InterPro" id="IPR005174">
    <property type="entry name" value="KIB1-4_b-propeller"/>
</dbReference>
<keyword evidence="3" id="KW-1185">Reference proteome</keyword>
<dbReference type="PANTHER" id="PTHR47123">
    <property type="entry name" value="F-BOX PROTEIN SKIP23"/>
    <property type="match status" value="1"/>
</dbReference>
<feature type="domain" description="KIB1-4 beta-propeller" evidence="1">
    <location>
        <begin position="71"/>
        <end position="348"/>
    </location>
</feature>
<protein>
    <recommendedName>
        <fullName evidence="1">KIB1-4 beta-propeller domain-containing protein</fullName>
    </recommendedName>
</protein>
<reference evidence="2 3" key="1">
    <citation type="journal article" date="2023" name="G3 (Bethesda)">
        <title>A haplotype-resolved chromosome-scale genome for Quercus rubra L. provides insights into the genetics of adaptive traits for red oak species.</title>
        <authorList>
            <person name="Kapoor B."/>
            <person name="Jenkins J."/>
            <person name="Schmutz J."/>
            <person name="Zhebentyayeva T."/>
            <person name="Kuelheim C."/>
            <person name="Coggeshall M."/>
            <person name="Heim C."/>
            <person name="Lasky J.R."/>
            <person name="Leites L."/>
            <person name="Islam-Faridi N."/>
            <person name="Romero-Severson J."/>
            <person name="DeLeo V.L."/>
            <person name="Lucas S.M."/>
            <person name="Lazic D."/>
            <person name="Gailing O."/>
            <person name="Carlson J."/>
            <person name="Staton M."/>
        </authorList>
    </citation>
    <scope>NUCLEOTIDE SEQUENCE [LARGE SCALE GENOMIC DNA]</scope>
    <source>
        <strain evidence="2">Pseudo-F2</strain>
    </source>
</reference>
<dbReference type="Pfam" id="PF03478">
    <property type="entry name" value="Beta-prop_KIB1-4"/>
    <property type="match status" value="1"/>
</dbReference>
<gene>
    <name evidence="2" type="ORF">RGQ29_021781</name>
</gene>
<name>A0AAN7F1E3_QUERU</name>
<organism evidence="2 3">
    <name type="scientific">Quercus rubra</name>
    <name type="common">Northern red oak</name>
    <name type="synonym">Quercus borealis</name>
    <dbReference type="NCBI Taxonomy" id="3512"/>
    <lineage>
        <taxon>Eukaryota</taxon>
        <taxon>Viridiplantae</taxon>
        <taxon>Streptophyta</taxon>
        <taxon>Embryophyta</taxon>
        <taxon>Tracheophyta</taxon>
        <taxon>Spermatophyta</taxon>
        <taxon>Magnoliopsida</taxon>
        <taxon>eudicotyledons</taxon>
        <taxon>Gunneridae</taxon>
        <taxon>Pentapetalae</taxon>
        <taxon>rosids</taxon>
        <taxon>fabids</taxon>
        <taxon>Fagales</taxon>
        <taxon>Fagaceae</taxon>
        <taxon>Quercus</taxon>
    </lineage>
</organism>
<evidence type="ECO:0000313" key="2">
    <source>
        <dbReference type="EMBL" id="KAK4583788.1"/>
    </source>
</evidence>
<accession>A0AAN7F1E3</accession>
<dbReference type="InterPro" id="IPR051304">
    <property type="entry name" value="SCF_F-box_domain"/>
</dbReference>
<dbReference type="EMBL" id="JAXUIC010000006">
    <property type="protein sequence ID" value="KAK4583788.1"/>
    <property type="molecule type" value="Genomic_DNA"/>
</dbReference>
<comment type="caution">
    <text evidence="2">The sequence shown here is derived from an EMBL/GenBank/DDBJ whole genome shotgun (WGS) entry which is preliminary data.</text>
</comment>
<dbReference type="PANTHER" id="PTHR47123:SF6">
    <property type="entry name" value="F-BOX PROTEIN SKIP23-LIKE ISOFORM X1"/>
    <property type="match status" value="1"/>
</dbReference>
<evidence type="ECO:0000313" key="3">
    <source>
        <dbReference type="Proteomes" id="UP001324115"/>
    </source>
</evidence>
<dbReference type="Proteomes" id="UP001324115">
    <property type="component" value="Unassembled WGS sequence"/>
</dbReference>
<sequence>MDEREVEWSALPMELLLLIGKTLQDRIDVIRFRSICVPWRSSIPPLRELSPSLPLPLPYPVRSARNQAFVSQSTIYRLEPPDDDDNPKIPTCSTNSWLVRVEEFEPGRARLLNPLSSLHIRFLPDPFPKVINLLDFRVVEVSKAYELQYSSGMPIAGVNKLVLFPNSAWTSYVEDTVIFALLNEGKLGYVKHGDEKWTLINDQNFDYDDIIVYKGQSYVVDRLGTVSWINSSMKLIQFSPPFCGLGNQKHLVESCGELYIVDRYFEFDREGGRWHFDLFPSNSVCPKTVTFKVYKLDQEWGCWVMVKNLGDRVFILGNECSFSVSAREFSECKGNSIYFTDGNDIGVFYVENQRICMIVDYKDQCPIFCPPHLGSAQNLRSSKC</sequence>